<evidence type="ECO:0000256" key="1">
    <source>
        <dbReference type="SAM" id="MobiDB-lite"/>
    </source>
</evidence>
<proteinExistence type="predicted"/>
<organism evidence="4 5">
    <name type="scientific">Actinomadura vinacea</name>
    <dbReference type="NCBI Taxonomy" id="115336"/>
    <lineage>
        <taxon>Bacteria</taxon>
        <taxon>Bacillati</taxon>
        <taxon>Actinomycetota</taxon>
        <taxon>Actinomycetes</taxon>
        <taxon>Streptosporangiales</taxon>
        <taxon>Thermomonosporaceae</taxon>
        <taxon>Actinomadura</taxon>
    </lineage>
</organism>
<evidence type="ECO:0000313" key="5">
    <source>
        <dbReference type="Proteomes" id="UP001501231"/>
    </source>
</evidence>
<dbReference type="Proteomes" id="UP001501231">
    <property type="component" value="Unassembled WGS sequence"/>
</dbReference>
<keyword evidence="2" id="KW-1133">Transmembrane helix</keyword>
<name>A0ABN3KFS4_9ACTN</name>
<keyword evidence="5" id="KW-1185">Reference proteome</keyword>
<evidence type="ECO:0000259" key="3">
    <source>
        <dbReference type="Pfam" id="PF13845"/>
    </source>
</evidence>
<dbReference type="Pfam" id="PF13845">
    <property type="entry name" value="Septum_form"/>
    <property type="match status" value="1"/>
</dbReference>
<feature type="region of interest" description="Disordered" evidence="1">
    <location>
        <begin position="1"/>
        <end position="57"/>
    </location>
</feature>
<accession>A0ABN3KFS4</accession>
<keyword evidence="2" id="KW-0812">Transmembrane</keyword>
<keyword evidence="2" id="KW-0472">Membrane</keyword>
<reference evidence="4 5" key="1">
    <citation type="journal article" date="2019" name="Int. J. Syst. Evol. Microbiol.">
        <title>The Global Catalogue of Microorganisms (GCM) 10K type strain sequencing project: providing services to taxonomists for standard genome sequencing and annotation.</title>
        <authorList>
            <consortium name="The Broad Institute Genomics Platform"/>
            <consortium name="The Broad Institute Genome Sequencing Center for Infectious Disease"/>
            <person name="Wu L."/>
            <person name="Ma J."/>
        </authorList>
    </citation>
    <scope>NUCLEOTIDE SEQUENCE [LARGE SCALE GENOMIC DNA]</scope>
    <source>
        <strain evidence="4 5">JCM 3325</strain>
    </source>
</reference>
<dbReference type="EMBL" id="BAAARW010000048">
    <property type="protein sequence ID" value="GAA2458666.1"/>
    <property type="molecule type" value="Genomic_DNA"/>
</dbReference>
<evidence type="ECO:0000256" key="2">
    <source>
        <dbReference type="SAM" id="Phobius"/>
    </source>
</evidence>
<feature type="compositionally biased region" description="Pro residues" evidence="1">
    <location>
        <begin position="32"/>
        <end position="52"/>
    </location>
</feature>
<comment type="caution">
    <text evidence="4">The sequence shown here is derived from an EMBL/GenBank/DDBJ whole genome shotgun (WGS) entry which is preliminary data.</text>
</comment>
<gene>
    <name evidence="4" type="ORF">GCM10010191_93340</name>
</gene>
<dbReference type="RefSeq" id="WP_344598426.1">
    <property type="nucleotide sequence ID" value="NZ_BAAARW010000048.1"/>
</dbReference>
<feature type="domain" description="Septum formation-related" evidence="3">
    <location>
        <begin position="212"/>
        <end position="352"/>
    </location>
</feature>
<evidence type="ECO:0000313" key="4">
    <source>
        <dbReference type="EMBL" id="GAA2458666.1"/>
    </source>
</evidence>
<sequence length="369" mass="39226">MNVPPNADGDSTSPPDPPNPEAVPAWTAPSASPAPPPDQPPVPPVPSVPSVPPQGTDRTNPLAIATLVTGLLGGLLITVGLGIAALAQINRRGERGRGLVVGGLAAAGVWLVVAVIAVAAVVGTAAGETADKADYRLNLKPGECFDLTAGPDAAEHKTVPCTGPHDGELILTFKLPRTEWLGDEEMRRRGTSGCEGRFQARFKTHTPVENGETYVVYPRDTGWQLGDRLVQCAITAAQGQKLAGPIGSQVRQTRALDELKPGDCFDWPKKEEAITVNLIPCDRPHGTQLTHQFDLPSGPFPGDPAAERKADAGCTAHWKKMFAKRPSPVRIDQWYVPPTKEMWDLGDRTIMCMVSGAKGRPLKRSVVPG</sequence>
<dbReference type="InterPro" id="IPR026004">
    <property type="entry name" value="Septum_form"/>
</dbReference>
<feature type="transmembrane region" description="Helical" evidence="2">
    <location>
        <begin position="62"/>
        <end position="87"/>
    </location>
</feature>
<feature type="compositionally biased region" description="Low complexity" evidence="1">
    <location>
        <begin position="22"/>
        <end position="31"/>
    </location>
</feature>
<feature type="transmembrane region" description="Helical" evidence="2">
    <location>
        <begin position="99"/>
        <end position="122"/>
    </location>
</feature>
<protein>
    <recommendedName>
        <fullName evidence="3">Septum formation-related domain-containing protein</fullName>
    </recommendedName>
</protein>